<dbReference type="GO" id="GO:0071944">
    <property type="term" value="C:cell periphery"/>
    <property type="evidence" value="ECO:0007669"/>
    <property type="project" value="UniProtKB-ARBA"/>
</dbReference>
<keyword evidence="7 9" id="KW-0472">Membrane</keyword>
<keyword evidence="10" id="KW-0732">Signal</keyword>
<dbReference type="InterPro" id="IPR049328">
    <property type="entry name" value="TM_ErbB1"/>
</dbReference>
<feature type="region of interest" description="Disordered" evidence="8">
    <location>
        <begin position="435"/>
        <end position="462"/>
    </location>
</feature>
<dbReference type="Pfam" id="PF21314">
    <property type="entry name" value="TM_ErbB1"/>
    <property type="match status" value="1"/>
</dbReference>
<dbReference type="GO" id="GO:0016020">
    <property type="term" value="C:membrane"/>
    <property type="evidence" value="ECO:0007669"/>
    <property type="project" value="UniProtKB-SubCell"/>
</dbReference>
<keyword evidence="5" id="KW-0067">ATP-binding</keyword>
<dbReference type="PANTHER" id="PTHR15549">
    <property type="entry name" value="PAIRED IMMUNOGLOBULIN-LIKE TYPE 2 RECEPTOR"/>
    <property type="match status" value="1"/>
</dbReference>
<evidence type="ECO:0000256" key="5">
    <source>
        <dbReference type="ARBA" id="ARBA00022840"/>
    </source>
</evidence>
<evidence type="ECO:0000256" key="4">
    <source>
        <dbReference type="ARBA" id="ARBA00022741"/>
    </source>
</evidence>
<dbReference type="AlphaFoldDB" id="A0AAN7CCZ8"/>
<comment type="caution">
    <text evidence="12">The sequence shown here is derived from an EMBL/GenBank/DDBJ whole genome shotgun (WGS) entry which is preliminary data.</text>
</comment>
<keyword evidence="6 9" id="KW-1133">Transmembrane helix</keyword>
<feature type="compositionally biased region" description="Polar residues" evidence="8">
    <location>
        <begin position="452"/>
        <end position="462"/>
    </location>
</feature>
<dbReference type="Gene3D" id="1.20.5.510">
    <property type="entry name" value="Single helix bin"/>
    <property type="match status" value="1"/>
</dbReference>
<evidence type="ECO:0000256" key="3">
    <source>
        <dbReference type="ARBA" id="ARBA00022692"/>
    </source>
</evidence>
<reference evidence="12" key="2">
    <citation type="submission" date="2023-05" db="EMBL/GenBank/DDBJ databases">
        <authorList>
            <consortium name="Lawrence Berkeley National Laboratory"/>
            <person name="Steindorff A."/>
            <person name="Hensen N."/>
            <person name="Bonometti L."/>
            <person name="Westerberg I."/>
            <person name="Brannstrom I.O."/>
            <person name="Guillou S."/>
            <person name="Cros-Aarteil S."/>
            <person name="Calhoun S."/>
            <person name="Haridas S."/>
            <person name="Kuo A."/>
            <person name="Mondo S."/>
            <person name="Pangilinan J."/>
            <person name="Riley R."/>
            <person name="Labutti K."/>
            <person name="Andreopoulos B."/>
            <person name="Lipzen A."/>
            <person name="Chen C."/>
            <person name="Yanf M."/>
            <person name="Daum C."/>
            <person name="Ng V."/>
            <person name="Clum A."/>
            <person name="Ohm R."/>
            <person name="Martin F."/>
            <person name="Silar P."/>
            <person name="Natvig D."/>
            <person name="Lalanne C."/>
            <person name="Gautier V."/>
            <person name="Ament-Velasquez S.L."/>
            <person name="Kruys A."/>
            <person name="Hutchinson M.I."/>
            <person name="Powell A.J."/>
            <person name="Barry K."/>
            <person name="Miller A.N."/>
            <person name="Grigoriev I.V."/>
            <person name="Debuchy R."/>
            <person name="Gladieux P."/>
            <person name="Thoren M.H."/>
            <person name="Johannesson H."/>
        </authorList>
    </citation>
    <scope>NUCLEOTIDE SEQUENCE</scope>
    <source>
        <strain evidence="12">CBS 532.94</strain>
    </source>
</reference>
<feature type="chain" id="PRO_5042897385" description="Epidermal growth factor receptor-like transmembrane-juxtamembrane segment domain-containing protein" evidence="10">
    <location>
        <begin position="25"/>
        <end position="587"/>
    </location>
</feature>
<dbReference type="EMBL" id="MU860062">
    <property type="protein sequence ID" value="KAK4239500.1"/>
    <property type="molecule type" value="Genomic_DNA"/>
</dbReference>
<evidence type="ECO:0000256" key="2">
    <source>
        <dbReference type="ARBA" id="ARBA00022553"/>
    </source>
</evidence>
<sequence>MRSGRWTSRLSALFGLGSVVGVAGLSDAPSVENFVRRATQSATVIGNYVYIDGGEISQYSDGTTILPRATNQVNSTLSIDLSKSWTTSNVTFQIIERPWWSKACQAIWTNHDEGTFYVWGGKWLWGMNMTENALWKFTPDGRGSGTWATEEPTNADLFNGLYQSEFGAYASSNDTGFYIGGIASGWTDYNRRYNQVMPGMVTYDMRNRVWDNGTTAFSPFNTLAGASAHYVPTFGPNGLVMVLGGSSHSVVGEPDWAAARAWDFRNLTFFDPRTKKQYWQTTTGTIPPDTPRAFFCVAGFENSDGGYEIFLSGGSNERSRLTYQDAYVLSLPGFVWTKTADSPGGSRAWQSCVSVGKRQMLSIGGWTGDWGYKDPFQQGLVLFDMTEMRWKDSFDATVTTYERNDGLKTWYTNGSFEAVQWSSDEVKSLFAVQSNTTSTGTDSGSSISPTPEATTPAPNSSNTPVGAIAGGVVGGVAGLALIAAVAWFLLRRRRNRQNVMPHSAELPGEHAMQRGYYAAEPYKDAYQTGPSSELPGYKGPYPHRMSELQTGRDYVELGGSTTFNNTALNDPMTPVEMDASNAHRPMR</sequence>
<feature type="signal peptide" evidence="10">
    <location>
        <begin position="1"/>
        <end position="24"/>
    </location>
</feature>
<dbReference type="InterPro" id="IPR051694">
    <property type="entry name" value="Immunoregulatory_rcpt-like"/>
</dbReference>
<evidence type="ECO:0000313" key="13">
    <source>
        <dbReference type="Proteomes" id="UP001303760"/>
    </source>
</evidence>
<dbReference type="InterPro" id="IPR011043">
    <property type="entry name" value="Gal_Oxase/kelch_b-propeller"/>
</dbReference>
<dbReference type="Proteomes" id="UP001303760">
    <property type="component" value="Unassembled WGS sequence"/>
</dbReference>
<dbReference type="SUPFAM" id="SSF50965">
    <property type="entry name" value="Galactose oxidase, central domain"/>
    <property type="match status" value="1"/>
</dbReference>
<keyword evidence="4" id="KW-0547">Nucleotide-binding</keyword>
<accession>A0AAN7CCZ8</accession>
<reference evidence="12" key="1">
    <citation type="journal article" date="2023" name="Mol. Phylogenet. Evol.">
        <title>Genome-scale phylogeny and comparative genomics of the fungal order Sordariales.</title>
        <authorList>
            <person name="Hensen N."/>
            <person name="Bonometti L."/>
            <person name="Westerberg I."/>
            <person name="Brannstrom I.O."/>
            <person name="Guillou S."/>
            <person name="Cros-Aarteil S."/>
            <person name="Calhoun S."/>
            <person name="Haridas S."/>
            <person name="Kuo A."/>
            <person name="Mondo S."/>
            <person name="Pangilinan J."/>
            <person name="Riley R."/>
            <person name="LaButti K."/>
            <person name="Andreopoulos B."/>
            <person name="Lipzen A."/>
            <person name="Chen C."/>
            <person name="Yan M."/>
            <person name="Daum C."/>
            <person name="Ng V."/>
            <person name="Clum A."/>
            <person name="Steindorff A."/>
            <person name="Ohm R.A."/>
            <person name="Martin F."/>
            <person name="Silar P."/>
            <person name="Natvig D.O."/>
            <person name="Lalanne C."/>
            <person name="Gautier V."/>
            <person name="Ament-Velasquez S.L."/>
            <person name="Kruys A."/>
            <person name="Hutchinson M.I."/>
            <person name="Powell A.J."/>
            <person name="Barry K."/>
            <person name="Miller A.N."/>
            <person name="Grigoriev I.V."/>
            <person name="Debuchy R."/>
            <person name="Gladieux P."/>
            <person name="Hiltunen Thoren M."/>
            <person name="Johannesson H."/>
        </authorList>
    </citation>
    <scope>NUCLEOTIDE SEQUENCE</scope>
    <source>
        <strain evidence="12">CBS 532.94</strain>
    </source>
</reference>
<gene>
    <name evidence="12" type="ORF">C8A03DRAFT_14122</name>
</gene>
<keyword evidence="13" id="KW-1185">Reference proteome</keyword>
<evidence type="ECO:0000313" key="12">
    <source>
        <dbReference type="EMBL" id="KAK4239500.1"/>
    </source>
</evidence>
<evidence type="ECO:0000256" key="1">
    <source>
        <dbReference type="ARBA" id="ARBA00004167"/>
    </source>
</evidence>
<evidence type="ECO:0000256" key="10">
    <source>
        <dbReference type="SAM" id="SignalP"/>
    </source>
</evidence>
<comment type="subcellular location">
    <subcellularLocation>
        <location evidence="1">Membrane</location>
        <topology evidence="1">Single-pass membrane protein</topology>
    </subcellularLocation>
</comment>
<evidence type="ECO:0000256" key="9">
    <source>
        <dbReference type="SAM" id="Phobius"/>
    </source>
</evidence>
<feature type="region of interest" description="Disordered" evidence="8">
    <location>
        <begin position="563"/>
        <end position="587"/>
    </location>
</feature>
<feature type="domain" description="Epidermal growth factor receptor-like transmembrane-juxtamembrane segment" evidence="11">
    <location>
        <begin position="468"/>
        <end position="494"/>
    </location>
</feature>
<keyword evidence="2" id="KW-0597">Phosphoprotein</keyword>
<dbReference type="PANTHER" id="PTHR15549:SF27">
    <property type="entry name" value="CHITIN-BINDING TYPE-1 DOMAIN-CONTAINING PROTEIN"/>
    <property type="match status" value="1"/>
</dbReference>
<keyword evidence="3 9" id="KW-0812">Transmembrane</keyword>
<evidence type="ECO:0000256" key="6">
    <source>
        <dbReference type="ARBA" id="ARBA00022989"/>
    </source>
</evidence>
<proteinExistence type="predicted"/>
<feature type="compositionally biased region" description="Low complexity" evidence="8">
    <location>
        <begin position="436"/>
        <end position="451"/>
    </location>
</feature>
<organism evidence="12 13">
    <name type="scientific">Achaetomium macrosporum</name>
    <dbReference type="NCBI Taxonomy" id="79813"/>
    <lineage>
        <taxon>Eukaryota</taxon>
        <taxon>Fungi</taxon>
        <taxon>Dikarya</taxon>
        <taxon>Ascomycota</taxon>
        <taxon>Pezizomycotina</taxon>
        <taxon>Sordariomycetes</taxon>
        <taxon>Sordariomycetidae</taxon>
        <taxon>Sordariales</taxon>
        <taxon>Chaetomiaceae</taxon>
        <taxon>Achaetomium</taxon>
    </lineage>
</organism>
<feature type="transmembrane region" description="Helical" evidence="9">
    <location>
        <begin position="465"/>
        <end position="490"/>
    </location>
</feature>
<dbReference type="InterPro" id="IPR015915">
    <property type="entry name" value="Kelch-typ_b-propeller"/>
</dbReference>
<dbReference type="SUPFAM" id="SSF117281">
    <property type="entry name" value="Kelch motif"/>
    <property type="match status" value="1"/>
</dbReference>
<name>A0AAN7CCZ8_9PEZI</name>
<evidence type="ECO:0000256" key="8">
    <source>
        <dbReference type="SAM" id="MobiDB-lite"/>
    </source>
</evidence>
<evidence type="ECO:0000256" key="7">
    <source>
        <dbReference type="ARBA" id="ARBA00023136"/>
    </source>
</evidence>
<evidence type="ECO:0000259" key="11">
    <source>
        <dbReference type="Pfam" id="PF21314"/>
    </source>
</evidence>
<protein>
    <recommendedName>
        <fullName evidence="11">Epidermal growth factor receptor-like transmembrane-juxtamembrane segment domain-containing protein</fullName>
    </recommendedName>
</protein>